<sequence length="140" mass="16363">MKKILLFYVILFSLGCKNTSISKEDLSHLNGYWEISEVEFPDGTKKKYSVNPSVDFIQIEDMKGFRKKVQPKFDGNYTTSNDTESFNVSYVNEMVTLHYKNNLSAWEEKLVQLDSSYFSVLNEEGIKYSYKRFQPIVIPK</sequence>
<evidence type="ECO:0000313" key="2">
    <source>
        <dbReference type="EMBL" id="KQC28576.1"/>
    </source>
</evidence>
<evidence type="ECO:0000259" key="1">
    <source>
        <dbReference type="Pfam" id="PF13648"/>
    </source>
</evidence>
<accession>A0A0Q1BVP7</accession>
<dbReference type="EMBL" id="LCTZ01000002">
    <property type="protein sequence ID" value="KQC28576.1"/>
    <property type="molecule type" value="Genomic_DNA"/>
</dbReference>
<dbReference type="PROSITE" id="PS51257">
    <property type="entry name" value="PROKAR_LIPOPROTEIN"/>
    <property type="match status" value="1"/>
</dbReference>
<dbReference type="InterPro" id="IPR024311">
    <property type="entry name" value="Lipocalin-like"/>
</dbReference>
<reference evidence="2 3" key="1">
    <citation type="submission" date="2015-04" db="EMBL/GenBank/DDBJ databases">
        <title>Complete genome of flavobacterium.</title>
        <authorList>
            <person name="Kwon Y.M."/>
            <person name="Kim S.-J."/>
        </authorList>
    </citation>
    <scope>NUCLEOTIDE SEQUENCE [LARGE SCALE GENOMIC DNA]</scope>
    <source>
        <strain evidence="2 3">DK169</strain>
    </source>
</reference>
<feature type="domain" description="Lipocalin-like" evidence="1">
    <location>
        <begin position="29"/>
        <end position="116"/>
    </location>
</feature>
<gene>
    <name evidence="2" type="ORF">AAY42_00650</name>
</gene>
<evidence type="ECO:0000313" key="3">
    <source>
        <dbReference type="Proteomes" id="UP000050827"/>
    </source>
</evidence>
<protein>
    <recommendedName>
        <fullName evidence="1">Lipocalin-like domain-containing protein</fullName>
    </recommendedName>
</protein>
<name>A0A0Q1BVP7_9FLAO</name>
<dbReference type="OrthoDB" id="1143855at2"/>
<dbReference type="Pfam" id="PF13648">
    <property type="entry name" value="Lipocalin_4"/>
    <property type="match status" value="1"/>
</dbReference>
<comment type="caution">
    <text evidence="2">The sequence shown here is derived from an EMBL/GenBank/DDBJ whole genome shotgun (WGS) entry which is preliminary data.</text>
</comment>
<organism evidence="2 3">
    <name type="scientific">Flagellimonas eckloniae</name>
    <dbReference type="NCBI Taxonomy" id="346185"/>
    <lineage>
        <taxon>Bacteria</taxon>
        <taxon>Pseudomonadati</taxon>
        <taxon>Bacteroidota</taxon>
        <taxon>Flavobacteriia</taxon>
        <taxon>Flavobacteriales</taxon>
        <taxon>Flavobacteriaceae</taxon>
        <taxon>Flagellimonas</taxon>
    </lineage>
</organism>
<keyword evidence="3" id="KW-1185">Reference proteome</keyword>
<dbReference type="Proteomes" id="UP000050827">
    <property type="component" value="Unassembled WGS sequence"/>
</dbReference>
<proteinExistence type="predicted"/>
<dbReference type="AlphaFoldDB" id="A0A0Q1BVP7"/>
<dbReference type="STRING" id="346185.AAY42_00650"/>
<dbReference type="RefSeq" id="WP_055392090.1">
    <property type="nucleotide sequence ID" value="NZ_LCTZ01000002.1"/>
</dbReference>